<evidence type="ECO:0000259" key="2">
    <source>
        <dbReference type="Pfam" id="PF21053"/>
    </source>
</evidence>
<name>A0ABD3U771_9LAMI</name>
<evidence type="ECO:0008006" key="5">
    <source>
        <dbReference type="Google" id="ProtNLM"/>
    </source>
</evidence>
<evidence type="ECO:0000313" key="3">
    <source>
        <dbReference type="EMBL" id="KAL3844636.1"/>
    </source>
</evidence>
<gene>
    <name evidence="3" type="ORF">ACJIZ3_002039</name>
</gene>
<feature type="domain" description="DUF3598" evidence="1">
    <location>
        <begin position="76"/>
        <end position="248"/>
    </location>
</feature>
<protein>
    <recommendedName>
        <fullName evidence="5">DUF3598 domain-containing protein</fullName>
    </recommendedName>
</protein>
<organism evidence="3 4">
    <name type="scientific">Penstemon smallii</name>
    <dbReference type="NCBI Taxonomy" id="265156"/>
    <lineage>
        <taxon>Eukaryota</taxon>
        <taxon>Viridiplantae</taxon>
        <taxon>Streptophyta</taxon>
        <taxon>Embryophyta</taxon>
        <taxon>Tracheophyta</taxon>
        <taxon>Spermatophyta</taxon>
        <taxon>Magnoliopsida</taxon>
        <taxon>eudicotyledons</taxon>
        <taxon>Gunneridae</taxon>
        <taxon>Pentapetalae</taxon>
        <taxon>asterids</taxon>
        <taxon>lamiids</taxon>
        <taxon>Lamiales</taxon>
        <taxon>Plantaginaceae</taxon>
        <taxon>Cheloneae</taxon>
        <taxon>Penstemon</taxon>
    </lineage>
</organism>
<comment type="caution">
    <text evidence="3">The sequence shown here is derived from an EMBL/GenBank/DDBJ whole genome shotgun (WGS) entry which is preliminary data.</text>
</comment>
<dbReference type="InterPro" id="IPR012674">
    <property type="entry name" value="Calycin"/>
</dbReference>
<sequence>MATALSSISLPPAHNALVHSNAHKPPPTLLARRPFLRPIIPSIQTQPLLLAKSSPCCSNGAAASTAEDLSMSIDVLKRFIDLNLGNWTGSFYQFDSNGNLLHKISTKLAASSYGEGELMSLIQSLYIKQPPLTTSDESEWYEYKIKETNMFTVDKYQQIGFFSKEKAFALRYQTAGMLDTVIRQGVLGEDDTGEEFPRNLKLPSRRPAIVCENCLYSLEQDARVRAFHIMDPRGILDMLIVFLEERGSDVLVHPAFDDSKDSDMITPLLGTWKGHSITKRSGVYGATIAEADTIAILEMNEDGLLVQDIKSTPRGSDVTTTVHWTGAISNNLVTFDGGFQLTLLPGGMYMGCPSDVSKSVQEFKSFHLELCWLESPGKRQRLVRTFDVEGLAVSSTYIFETKQ</sequence>
<evidence type="ECO:0000313" key="4">
    <source>
        <dbReference type="Proteomes" id="UP001634393"/>
    </source>
</evidence>
<dbReference type="FunFam" id="2.40.128.20:FF:000013">
    <property type="entry name" value="OsWRKY4 family protein"/>
    <property type="match status" value="1"/>
</dbReference>
<dbReference type="InterPro" id="IPR022017">
    <property type="entry name" value="BFA1-like_DUF3598"/>
</dbReference>
<feature type="domain" description="Biogenesis factor required for ATP synthase 1-like C-terminal" evidence="2">
    <location>
        <begin position="265"/>
        <end position="402"/>
    </location>
</feature>
<dbReference type="Proteomes" id="UP001634393">
    <property type="component" value="Unassembled WGS sequence"/>
</dbReference>
<dbReference type="PANTHER" id="PTHR33404">
    <property type="entry name" value="CELL DIVISION TOPOLOGICAL SPECIFICITY FACTOR HOMOLOG, CHLOROPLASTIC"/>
    <property type="match status" value="1"/>
</dbReference>
<evidence type="ECO:0000259" key="1">
    <source>
        <dbReference type="Pfam" id="PF12204"/>
    </source>
</evidence>
<dbReference type="Pfam" id="PF21053">
    <property type="entry name" value="BFA1_C"/>
    <property type="match status" value="1"/>
</dbReference>
<dbReference type="EMBL" id="JBJXBP010000002">
    <property type="protein sequence ID" value="KAL3844636.1"/>
    <property type="molecule type" value="Genomic_DNA"/>
</dbReference>
<dbReference type="InterPro" id="IPR048378">
    <property type="entry name" value="BFA1-like_C"/>
</dbReference>
<dbReference type="PANTHER" id="PTHR33404:SF3">
    <property type="entry name" value="NMDA RECEPTOR SUBUNIT EPSILON-1, PUTATIVE (DUF3598)-RELATED"/>
    <property type="match status" value="1"/>
</dbReference>
<dbReference type="Pfam" id="PF12204">
    <property type="entry name" value="DUF3598_N"/>
    <property type="match status" value="1"/>
</dbReference>
<keyword evidence="4" id="KW-1185">Reference proteome</keyword>
<dbReference type="FunFam" id="2.40.128.20:FF:000017">
    <property type="entry name" value="OsWRKY4 family protein"/>
    <property type="match status" value="1"/>
</dbReference>
<dbReference type="AlphaFoldDB" id="A0ABD3U771"/>
<proteinExistence type="predicted"/>
<dbReference type="SUPFAM" id="SSF50814">
    <property type="entry name" value="Lipocalins"/>
    <property type="match status" value="2"/>
</dbReference>
<reference evidence="3 4" key="1">
    <citation type="submission" date="2024-12" db="EMBL/GenBank/DDBJ databases">
        <title>The unique morphological basis and parallel evolutionary history of personate flowers in Penstemon.</title>
        <authorList>
            <person name="Depatie T.H."/>
            <person name="Wessinger C.A."/>
        </authorList>
    </citation>
    <scope>NUCLEOTIDE SEQUENCE [LARGE SCALE GENOMIC DNA]</scope>
    <source>
        <strain evidence="3">WTNN_2</strain>
        <tissue evidence="3">Leaf</tissue>
    </source>
</reference>
<accession>A0ABD3U771</accession>
<dbReference type="Gene3D" id="2.40.128.20">
    <property type="match status" value="2"/>
</dbReference>